<protein>
    <submittedName>
        <fullName evidence="1">Uncharacterized protein</fullName>
    </submittedName>
</protein>
<dbReference type="AlphaFoldDB" id="A0A834MFI0"/>
<proteinExistence type="predicted"/>
<keyword evidence="2" id="KW-1185">Reference proteome</keyword>
<accession>A0A834MFI0</accession>
<dbReference type="EMBL" id="JAACXV010000229">
    <property type="protein sequence ID" value="KAF7281698.1"/>
    <property type="molecule type" value="Genomic_DNA"/>
</dbReference>
<sequence length="114" mass="13193">MNSVRIHGISSRSDHVRSTFLFAKSFIHTWPEQLPEQSANHPIWPKPNKKTAKIRLRARPSVNRNGCARSEQQDRAASSFLTVSFELESDGPSGRRSRRLLFLWHFFPVYLMSV</sequence>
<comment type="caution">
    <text evidence="1">The sequence shown here is derived from an EMBL/GenBank/DDBJ whole genome shotgun (WGS) entry which is preliminary data.</text>
</comment>
<gene>
    <name evidence="1" type="ORF">GWI33_004418</name>
</gene>
<organism evidence="1 2">
    <name type="scientific">Rhynchophorus ferrugineus</name>
    <name type="common">Red palm weevil</name>
    <name type="synonym">Curculio ferrugineus</name>
    <dbReference type="NCBI Taxonomy" id="354439"/>
    <lineage>
        <taxon>Eukaryota</taxon>
        <taxon>Metazoa</taxon>
        <taxon>Ecdysozoa</taxon>
        <taxon>Arthropoda</taxon>
        <taxon>Hexapoda</taxon>
        <taxon>Insecta</taxon>
        <taxon>Pterygota</taxon>
        <taxon>Neoptera</taxon>
        <taxon>Endopterygota</taxon>
        <taxon>Coleoptera</taxon>
        <taxon>Polyphaga</taxon>
        <taxon>Cucujiformia</taxon>
        <taxon>Curculionidae</taxon>
        <taxon>Dryophthorinae</taxon>
        <taxon>Rhynchophorus</taxon>
    </lineage>
</organism>
<dbReference type="Proteomes" id="UP000625711">
    <property type="component" value="Unassembled WGS sequence"/>
</dbReference>
<evidence type="ECO:0000313" key="1">
    <source>
        <dbReference type="EMBL" id="KAF7281698.1"/>
    </source>
</evidence>
<reference evidence="1" key="1">
    <citation type="submission" date="2020-08" db="EMBL/GenBank/DDBJ databases">
        <title>Genome sequencing and assembly of the red palm weevil Rhynchophorus ferrugineus.</title>
        <authorList>
            <person name="Dias G.B."/>
            <person name="Bergman C.M."/>
            <person name="Manee M."/>
        </authorList>
    </citation>
    <scope>NUCLEOTIDE SEQUENCE</scope>
    <source>
        <strain evidence="1">AA-2017</strain>
        <tissue evidence="1">Whole larva</tissue>
    </source>
</reference>
<name>A0A834MFI0_RHYFE</name>
<evidence type="ECO:0000313" key="2">
    <source>
        <dbReference type="Proteomes" id="UP000625711"/>
    </source>
</evidence>